<reference evidence="2 3" key="1">
    <citation type="submission" date="2020-10" db="EMBL/GenBank/DDBJ databases">
        <title>Plant Genome Project.</title>
        <authorList>
            <person name="Zhang R.-G."/>
        </authorList>
    </citation>
    <scope>NUCLEOTIDE SEQUENCE [LARGE SCALE GENOMIC DNA]</scope>
    <source>
        <strain evidence="2">FAFU-HL-1</strain>
        <tissue evidence="2">Leaf</tissue>
    </source>
</reference>
<proteinExistence type="predicted"/>
<gene>
    <name evidence="2" type="ORF">SADUNF_Sadunf15G0062600</name>
</gene>
<sequence>MHLLLSSLIVISRRISVGIGLATGKQVAETRKLALTSWRETGTNPMVHQRYIALPASHSSNFQVPWEKKG</sequence>
<evidence type="ECO:0000256" key="1">
    <source>
        <dbReference type="SAM" id="SignalP"/>
    </source>
</evidence>
<organism evidence="2 3">
    <name type="scientific">Salix dunnii</name>
    <dbReference type="NCBI Taxonomy" id="1413687"/>
    <lineage>
        <taxon>Eukaryota</taxon>
        <taxon>Viridiplantae</taxon>
        <taxon>Streptophyta</taxon>
        <taxon>Embryophyta</taxon>
        <taxon>Tracheophyta</taxon>
        <taxon>Spermatophyta</taxon>
        <taxon>Magnoliopsida</taxon>
        <taxon>eudicotyledons</taxon>
        <taxon>Gunneridae</taxon>
        <taxon>Pentapetalae</taxon>
        <taxon>rosids</taxon>
        <taxon>fabids</taxon>
        <taxon>Malpighiales</taxon>
        <taxon>Salicaceae</taxon>
        <taxon>Saliceae</taxon>
        <taxon>Salix</taxon>
    </lineage>
</organism>
<dbReference type="AlphaFoldDB" id="A0A835JCB2"/>
<keyword evidence="3" id="KW-1185">Reference proteome</keyword>
<evidence type="ECO:0000313" key="3">
    <source>
        <dbReference type="Proteomes" id="UP000657918"/>
    </source>
</evidence>
<name>A0A835JCB2_9ROSI</name>
<feature type="signal peptide" evidence="1">
    <location>
        <begin position="1"/>
        <end position="20"/>
    </location>
</feature>
<feature type="chain" id="PRO_5032610331" evidence="1">
    <location>
        <begin position="21"/>
        <end position="70"/>
    </location>
</feature>
<accession>A0A835JCB2</accession>
<protein>
    <submittedName>
        <fullName evidence="2">Uncharacterized protein</fullName>
    </submittedName>
</protein>
<evidence type="ECO:0000313" key="2">
    <source>
        <dbReference type="EMBL" id="KAF9667815.1"/>
    </source>
</evidence>
<dbReference type="OrthoDB" id="310895at2759"/>
<dbReference type="Proteomes" id="UP000657918">
    <property type="component" value="Unassembled WGS sequence"/>
</dbReference>
<keyword evidence="1" id="KW-0732">Signal</keyword>
<dbReference type="EMBL" id="JADGMS010000015">
    <property type="protein sequence ID" value="KAF9667815.1"/>
    <property type="molecule type" value="Genomic_DNA"/>
</dbReference>
<comment type="caution">
    <text evidence="2">The sequence shown here is derived from an EMBL/GenBank/DDBJ whole genome shotgun (WGS) entry which is preliminary data.</text>
</comment>